<dbReference type="SUPFAM" id="SSF47384">
    <property type="entry name" value="Homodimeric domain of signal transducing histidine kinase"/>
    <property type="match status" value="1"/>
</dbReference>
<dbReference type="InterPro" id="IPR036097">
    <property type="entry name" value="HisK_dim/P_sf"/>
</dbReference>
<organism evidence="3 4">
    <name type="scientific">Mucilaginibacter boryungensis</name>
    <dbReference type="NCBI Taxonomy" id="768480"/>
    <lineage>
        <taxon>Bacteria</taxon>
        <taxon>Pseudomonadati</taxon>
        <taxon>Bacteroidota</taxon>
        <taxon>Sphingobacteriia</taxon>
        <taxon>Sphingobacteriales</taxon>
        <taxon>Sphingobacteriaceae</taxon>
        <taxon>Mucilaginibacter</taxon>
    </lineage>
</organism>
<sequence>MKIFYLGFSLIFILLAPVYVFGYQNVTSADTNEVIRLNKEAYKARLSEATQTVRIADKAIKLARKINYPNGIAEAYRIKGIGLGYLYDQVKAFDCYNEALSYFKSVGNKNGTAKVYNNIGNLYRDNDYETALSYFKTGKSLAVSLKDTALLASLNLNIGNVFYRKKQYFDAIAQFAMARKMFEQVHDDANLISCLQNTGVTYYSMGQYDKAKEMLLKANEGAKKFEMNATISSIDLALADVYIAQRKFEDAEKIIREGSSYSLNKKVDYDYKYTTYQLEYKRKNYEKALSYLTNLYQLDSVDYHNYVSNQITILKDKNERDVINKEKALLEEQRKNSNYMFWGALLVAALSIGVIGLLVFNVKRKAETNQRLTELNAEVSRQKDNLDRINHHLEEIIDERTKDLQIKNKKLSEYSSYLSHQIRGPIATLKGLMNLEKEGLVDKQECIKMMNKCVSEIDDKIIDMSDMLHDPDRAGF</sequence>
<protein>
    <submittedName>
        <fullName evidence="3">Tetratricopeptide repeat-containing sensor histidine kinase</fullName>
    </submittedName>
</protein>
<evidence type="ECO:0000313" key="4">
    <source>
        <dbReference type="Proteomes" id="UP000632774"/>
    </source>
</evidence>
<evidence type="ECO:0000256" key="1">
    <source>
        <dbReference type="SAM" id="Coils"/>
    </source>
</evidence>
<keyword evidence="4" id="KW-1185">Reference proteome</keyword>
<dbReference type="Proteomes" id="UP000632774">
    <property type="component" value="Unassembled WGS sequence"/>
</dbReference>
<comment type="caution">
    <text evidence="3">The sequence shown here is derived from an EMBL/GenBank/DDBJ whole genome shotgun (WGS) entry which is preliminary data.</text>
</comment>
<evidence type="ECO:0000256" key="2">
    <source>
        <dbReference type="SAM" id="Phobius"/>
    </source>
</evidence>
<keyword evidence="3" id="KW-0808">Transferase</keyword>
<evidence type="ECO:0000313" key="3">
    <source>
        <dbReference type="EMBL" id="MBE9667006.1"/>
    </source>
</evidence>
<keyword evidence="2" id="KW-1133">Transmembrane helix</keyword>
<accession>A0ABR9XIC0</accession>
<dbReference type="InterPro" id="IPR011990">
    <property type="entry name" value="TPR-like_helical_dom_sf"/>
</dbReference>
<feature type="transmembrane region" description="Helical" evidence="2">
    <location>
        <begin position="339"/>
        <end position="362"/>
    </location>
</feature>
<dbReference type="Pfam" id="PF13424">
    <property type="entry name" value="TPR_12"/>
    <property type="match status" value="1"/>
</dbReference>
<dbReference type="PANTHER" id="PTHR10098">
    <property type="entry name" value="RAPSYN-RELATED"/>
    <property type="match status" value="1"/>
</dbReference>
<dbReference type="SMART" id="SM00028">
    <property type="entry name" value="TPR"/>
    <property type="match status" value="4"/>
</dbReference>
<name>A0ABR9XIC0_9SPHI</name>
<proteinExistence type="predicted"/>
<dbReference type="Gene3D" id="1.10.287.130">
    <property type="match status" value="1"/>
</dbReference>
<keyword evidence="3" id="KW-0418">Kinase</keyword>
<keyword evidence="1" id="KW-0175">Coiled coil</keyword>
<keyword evidence="2" id="KW-0812">Transmembrane</keyword>
<dbReference type="InterPro" id="IPR019734">
    <property type="entry name" value="TPR_rpt"/>
</dbReference>
<gene>
    <name evidence="3" type="ORF">IRJ18_11595</name>
</gene>
<dbReference type="SUPFAM" id="SSF48452">
    <property type="entry name" value="TPR-like"/>
    <property type="match status" value="2"/>
</dbReference>
<dbReference type="RefSeq" id="WP_194106363.1">
    <property type="nucleotide sequence ID" value="NZ_JADFFM010000001.1"/>
</dbReference>
<dbReference type="Gene3D" id="1.25.40.10">
    <property type="entry name" value="Tetratricopeptide repeat domain"/>
    <property type="match status" value="2"/>
</dbReference>
<dbReference type="EMBL" id="JADFFM010000001">
    <property type="protein sequence ID" value="MBE9667006.1"/>
    <property type="molecule type" value="Genomic_DNA"/>
</dbReference>
<dbReference type="GO" id="GO:0016301">
    <property type="term" value="F:kinase activity"/>
    <property type="evidence" value="ECO:0007669"/>
    <property type="project" value="UniProtKB-KW"/>
</dbReference>
<keyword evidence="2" id="KW-0472">Membrane</keyword>
<feature type="coiled-coil region" evidence="1">
    <location>
        <begin position="365"/>
        <end position="399"/>
    </location>
</feature>
<reference evidence="3 4" key="1">
    <citation type="submission" date="2020-10" db="EMBL/GenBank/DDBJ databases">
        <title>Mucilaginibacter mali sp. nov., isolated from rhizosphere soil of apple orchard.</title>
        <authorList>
            <person name="Lee J.-S."/>
            <person name="Kim H.S."/>
            <person name="Kim J.-S."/>
        </authorList>
    </citation>
    <scope>NUCLEOTIDE SEQUENCE [LARGE SCALE GENOMIC DNA]</scope>
    <source>
        <strain evidence="3 4">KCTC 23157</strain>
    </source>
</reference>